<name>A0A640SI20_9ACTN</name>
<evidence type="ECO:0000313" key="1">
    <source>
        <dbReference type="EMBL" id="GFE10011.1"/>
    </source>
</evidence>
<organism evidence="1 2">
    <name type="scientific">Streptomyces caniferus</name>
    <dbReference type="NCBI Taxonomy" id="285557"/>
    <lineage>
        <taxon>Bacteria</taxon>
        <taxon>Bacillati</taxon>
        <taxon>Actinomycetota</taxon>
        <taxon>Actinomycetes</taxon>
        <taxon>Kitasatosporales</taxon>
        <taxon>Streptomycetaceae</taxon>
        <taxon>Streptomyces</taxon>
    </lineage>
</organism>
<gene>
    <name evidence="1" type="ORF">Scani_62790</name>
</gene>
<dbReference type="EMBL" id="BLIN01000005">
    <property type="protein sequence ID" value="GFE10011.1"/>
    <property type="molecule type" value="Genomic_DNA"/>
</dbReference>
<dbReference type="Proteomes" id="UP000435837">
    <property type="component" value="Unassembled WGS sequence"/>
</dbReference>
<sequence>MRDIPAWAACIKARGRKPPSLLGCGRRARDPEALGPEVLGLRARGLPVRGLQVHGLEVRAREVSSPRA</sequence>
<comment type="caution">
    <text evidence="1">The sequence shown here is derived from an EMBL/GenBank/DDBJ whole genome shotgun (WGS) entry which is preliminary data.</text>
</comment>
<proteinExistence type="predicted"/>
<accession>A0A640SI20</accession>
<reference evidence="1 2" key="1">
    <citation type="submission" date="2019-12" db="EMBL/GenBank/DDBJ databases">
        <title>Whole genome shotgun sequence of Streptomyces caniferus NBRC 15389.</title>
        <authorList>
            <person name="Ichikawa N."/>
            <person name="Kimura A."/>
            <person name="Kitahashi Y."/>
            <person name="Komaki H."/>
            <person name="Tamura T."/>
        </authorList>
    </citation>
    <scope>NUCLEOTIDE SEQUENCE [LARGE SCALE GENOMIC DNA]</scope>
    <source>
        <strain evidence="1 2">NBRC 15389</strain>
    </source>
</reference>
<protein>
    <submittedName>
        <fullName evidence="1">Uncharacterized protein</fullName>
    </submittedName>
</protein>
<dbReference type="AlphaFoldDB" id="A0A640SI20"/>
<evidence type="ECO:0000313" key="2">
    <source>
        <dbReference type="Proteomes" id="UP000435837"/>
    </source>
</evidence>